<dbReference type="SMART" id="SM00490">
    <property type="entry name" value="HELICc"/>
    <property type="match status" value="1"/>
</dbReference>
<keyword evidence="5 12" id="KW-0378">Hydrolase</keyword>
<proteinExistence type="inferred from homology"/>
<evidence type="ECO:0000256" key="2">
    <source>
        <dbReference type="ARBA" id="ARBA00022705"/>
    </source>
</evidence>
<feature type="binding site" evidence="12">
    <location>
        <position position="454"/>
    </location>
    <ligand>
        <name>Zn(2+)</name>
        <dbReference type="ChEBI" id="CHEBI:29105"/>
        <label>2</label>
    </ligand>
</feature>
<dbReference type="GO" id="GO:1990077">
    <property type="term" value="C:primosome complex"/>
    <property type="evidence" value="ECO:0007669"/>
    <property type="project" value="UniProtKB-UniRule"/>
</dbReference>
<dbReference type="Pfam" id="PF18074">
    <property type="entry name" value="PriA_C"/>
    <property type="match status" value="1"/>
</dbReference>
<dbReference type="Pfam" id="PF18319">
    <property type="entry name" value="Zn_ribbon_PriA"/>
    <property type="match status" value="1"/>
</dbReference>
<comment type="similarity">
    <text evidence="12">Belongs to the helicase family. PriA subfamily.</text>
</comment>
<feature type="binding site" evidence="12">
    <location>
        <position position="464"/>
    </location>
    <ligand>
        <name>Zn(2+)</name>
        <dbReference type="ChEBI" id="CHEBI:29105"/>
        <label>1</label>
    </ligand>
</feature>
<feature type="binding site" evidence="12">
    <location>
        <position position="433"/>
    </location>
    <ligand>
        <name>Zn(2+)</name>
        <dbReference type="ChEBI" id="CHEBI:29105"/>
        <label>2</label>
    </ligand>
</feature>
<evidence type="ECO:0000256" key="7">
    <source>
        <dbReference type="ARBA" id="ARBA00022833"/>
    </source>
</evidence>
<evidence type="ECO:0000313" key="14">
    <source>
        <dbReference type="EMBL" id="SUO95817.1"/>
    </source>
</evidence>
<dbReference type="InterPro" id="IPR001650">
    <property type="entry name" value="Helicase_C-like"/>
</dbReference>
<name>A0A380MWM7_9GAMM</name>
<dbReference type="GO" id="GO:0003677">
    <property type="term" value="F:DNA binding"/>
    <property type="evidence" value="ECO:0007669"/>
    <property type="project" value="UniProtKB-UniRule"/>
</dbReference>
<dbReference type="FunFam" id="3.40.50.300:FF:000489">
    <property type="entry name" value="Primosome assembly protein PriA"/>
    <property type="match status" value="1"/>
</dbReference>
<evidence type="ECO:0000256" key="5">
    <source>
        <dbReference type="ARBA" id="ARBA00022801"/>
    </source>
</evidence>
<dbReference type="InterPro" id="IPR041222">
    <property type="entry name" value="PriA_3primeBD"/>
</dbReference>
<dbReference type="GO" id="GO:0043138">
    <property type="term" value="F:3'-5' DNA helicase activity"/>
    <property type="evidence" value="ECO:0007669"/>
    <property type="project" value="UniProtKB-EC"/>
</dbReference>
<evidence type="ECO:0000259" key="13">
    <source>
        <dbReference type="PROSITE" id="PS51192"/>
    </source>
</evidence>
<dbReference type="Gene3D" id="3.40.1440.60">
    <property type="entry name" value="PriA, 3(prime) DNA-binding domain"/>
    <property type="match status" value="1"/>
</dbReference>
<sequence>MNYFPTSVALSKPLFEAFSYEADRYLPIGVRVQVPFGGREILGIVVGHTPAPAGVKVKKVTAVLDEVSLFSDHLFAFLKYAARYYQHPFGEVLAAALPNALLHGQENVRQLPRFYRVTSEGEKAKIGRLGEKQRAVLSATQNWIAEDLLKQQFQLSPAWLADLCARGWLEVSERFVYTEKSIQSAPILSDEQIAALNALSSRKEFVVDVLEGVTGSGKTEVYLQRIIQLTENGGQVLLLAPEIGIAELLYHRVSERLSIPVGIHHSGMTDAVKLATWQAAKAGDIQLLIGTRSALFTDFANLRGIIIDESHEQAYKQQDGFRYHARDMGIARAKLLGIPILLGSATPSLETWRQISLGHWGHLKLTKRIQATAPPKITIDDLSYCEQVGGLSVRLIGEIHRQLQANQQVMLFLNRRGYAPILLCEDCGWKSECPACDATMTAHLAERRMQCHHCGRIQLLPTRCPSCGSASLVLIGMGTQRLEQSVRQQFPMARILRIDSDVFTTAKQFQSAVAQIHQGEVDIILGTQWLAKGHHFPKLQLVAVIDADSALYSSDFRAEERLAQQLVQVGGRAGRESSGHIWVQTRLPSHPIFNVFHQPYSTTLKWLAESRKENDLPPYSAQALLFARHKQAEKVLQALALTKQGALSAEVGKDWQWFGPAPAVMARKDGQHRAHLLLQAKNKVDLQKQLPYLMPWLLAQGKALNVRVGIDVDPLWTD</sequence>
<keyword evidence="4 12" id="KW-0547">Nucleotide-binding</keyword>
<keyword evidence="8 12" id="KW-0067">ATP-binding</keyword>
<evidence type="ECO:0000256" key="8">
    <source>
        <dbReference type="ARBA" id="ARBA00022840"/>
    </source>
</evidence>
<dbReference type="GO" id="GO:0006302">
    <property type="term" value="P:double-strand break repair"/>
    <property type="evidence" value="ECO:0007669"/>
    <property type="project" value="InterPro"/>
</dbReference>
<dbReference type="PANTHER" id="PTHR30580">
    <property type="entry name" value="PRIMOSOMAL PROTEIN N"/>
    <property type="match status" value="1"/>
</dbReference>
<evidence type="ECO:0000256" key="11">
    <source>
        <dbReference type="ARBA" id="ARBA00048988"/>
    </source>
</evidence>
<comment type="catalytic activity">
    <reaction evidence="11 12">
        <text>ATP + H2O = ADP + phosphate + H(+)</text>
        <dbReference type="Rhea" id="RHEA:13065"/>
        <dbReference type="ChEBI" id="CHEBI:15377"/>
        <dbReference type="ChEBI" id="CHEBI:15378"/>
        <dbReference type="ChEBI" id="CHEBI:30616"/>
        <dbReference type="ChEBI" id="CHEBI:43474"/>
        <dbReference type="ChEBI" id="CHEBI:456216"/>
        <dbReference type="EC" id="5.6.2.4"/>
    </reaction>
</comment>
<comment type="cofactor">
    <cofactor evidence="12">
        <name>Zn(2+)</name>
        <dbReference type="ChEBI" id="CHEBI:29105"/>
    </cofactor>
    <text evidence="12">Binds 2 zinc ions per subunit.</text>
</comment>
<feature type="binding site" evidence="12">
    <location>
        <position position="436"/>
    </location>
    <ligand>
        <name>Zn(2+)</name>
        <dbReference type="ChEBI" id="CHEBI:29105"/>
        <label>2</label>
    </ligand>
</feature>
<dbReference type="GO" id="GO:0006270">
    <property type="term" value="P:DNA replication initiation"/>
    <property type="evidence" value="ECO:0007669"/>
    <property type="project" value="TreeGrafter"/>
</dbReference>
<gene>
    <name evidence="12 14" type="primary">priA</name>
    <name evidence="14" type="ORF">NCTC13337_01598</name>
</gene>
<protein>
    <recommendedName>
        <fullName evidence="12">Replication restart protein PriA</fullName>
    </recommendedName>
    <alternativeName>
        <fullName evidence="12">ATP-dependent DNA helicase PriA</fullName>
        <ecNumber evidence="12">5.6.2.4</ecNumber>
    </alternativeName>
    <alternativeName>
        <fullName evidence="12">DNA 3'-5' helicase PriA</fullName>
    </alternativeName>
</protein>
<dbReference type="RefSeq" id="WP_072577336.1">
    <property type="nucleotide sequence ID" value="NZ_LWHB01000159.1"/>
</dbReference>
<dbReference type="InterPro" id="IPR040498">
    <property type="entry name" value="PriA_CRR"/>
</dbReference>
<dbReference type="GO" id="GO:0006310">
    <property type="term" value="P:DNA recombination"/>
    <property type="evidence" value="ECO:0007669"/>
    <property type="project" value="InterPro"/>
</dbReference>
<keyword evidence="7 12" id="KW-0862">Zinc</keyword>
<evidence type="ECO:0000256" key="9">
    <source>
        <dbReference type="ARBA" id="ARBA00023125"/>
    </source>
</evidence>
<feature type="binding site" evidence="12">
    <location>
        <position position="424"/>
    </location>
    <ligand>
        <name>Zn(2+)</name>
        <dbReference type="ChEBI" id="CHEBI:29105"/>
        <label>1</label>
    </ligand>
</feature>
<dbReference type="GO" id="GO:0005524">
    <property type="term" value="F:ATP binding"/>
    <property type="evidence" value="ECO:0007669"/>
    <property type="project" value="UniProtKB-UniRule"/>
</dbReference>
<dbReference type="SMART" id="SM00487">
    <property type="entry name" value="DEXDc"/>
    <property type="match status" value="1"/>
</dbReference>
<organism evidence="14 15">
    <name type="scientific">Suttonella ornithocola</name>
    <dbReference type="NCBI Taxonomy" id="279832"/>
    <lineage>
        <taxon>Bacteria</taxon>
        <taxon>Pseudomonadati</taxon>
        <taxon>Pseudomonadota</taxon>
        <taxon>Gammaproteobacteria</taxon>
        <taxon>Cardiobacteriales</taxon>
        <taxon>Cardiobacteriaceae</taxon>
        <taxon>Suttonella</taxon>
    </lineage>
</organism>
<comment type="subunit">
    <text evidence="12">Component of the replication restart primosome.</text>
</comment>
<dbReference type="HAMAP" id="MF_00983">
    <property type="entry name" value="PriA"/>
    <property type="match status" value="1"/>
</dbReference>
<dbReference type="InterPro" id="IPR014001">
    <property type="entry name" value="Helicase_ATP-bd"/>
</dbReference>
<dbReference type="PROSITE" id="PS51192">
    <property type="entry name" value="HELICASE_ATP_BIND_1"/>
    <property type="match status" value="1"/>
</dbReference>
<evidence type="ECO:0000313" key="15">
    <source>
        <dbReference type="Proteomes" id="UP000254601"/>
    </source>
</evidence>
<feature type="binding site" evidence="12">
    <location>
        <position position="467"/>
    </location>
    <ligand>
        <name>Zn(2+)</name>
        <dbReference type="ChEBI" id="CHEBI:29105"/>
        <label>1</label>
    </ligand>
</feature>
<dbReference type="EC" id="5.6.2.4" evidence="12"/>
<comment type="catalytic activity">
    <reaction evidence="12">
        <text>Couples ATP hydrolysis with the unwinding of duplex DNA by translocating in the 3'-5' direction.</text>
        <dbReference type="EC" id="5.6.2.4"/>
    </reaction>
</comment>
<keyword evidence="10 12" id="KW-0413">Isomerase</keyword>
<dbReference type="GO" id="GO:0006269">
    <property type="term" value="P:DNA replication, synthesis of primer"/>
    <property type="evidence" value="ECO:0007669"/>
    <property type="project" value="UniProtKB-KW"/>
</dbReference>
<dbReference type="Gene3D" id="3.40.50.300">
    <property type="entry name" value="P-loop containing nucleotide triphosphate hydrolases"/>
    <property type="match status" value="2"/>
</dbReference>
<keyword evidence="9 12" id="KW-0238">DNA-binding</keyword>
<dbReference type="Proteomes" id="UP000254601">
    <property type="component" value="Unassembled WGS sequence"/>
</dbReference>
<dbReference type="InterPro" id="IPR005259">
    <property type="entry name" value="PriA"/>
</dbReference>
<dbReference type="InterPro" id="IPR027417">
    <property type="entry name" value="P-loop_NTPase"/>
</dbReference>
<dbReference type="Pfam" id="PF17764">
    <property type="entry name" value="PriA_3primeBD"/>
    <property type="match status" value="1"/>
</dbReference>
<feature type="domain" description="Helicase ATP-binding" evidence="13">
    <location>
        <begin position="199"/>
        <end position="365"/>
    </location>
</feature>
<keyword evidence="15" id="KW-1185">Reference proteome</keyword>
<dbReference type="NCBIfam" id="TIGR00595">
    <property type="entry name" value="priA"/>
    <property type="match status" value="1"/>
</dbReference>
<keyword evidence="6 12" id="KW-0347">Helicase</keyword>
<dbReference type="Pfam" id="PF00270">
    <property type="entry name" value="DEAD"/>
    <property type="match status" value="1"/>
</dbReference>
<dbReference type="GO" id="GO:0008270">
    <property type="term" value="F:zinc ion binding"/>
    <property type="evidence" value="ECO:0007669"/>
    <property type="project" value="UniProtKB-UniRule"/>
</dbReference>
<dbReference type="GO" id="GO:0016887">
    <property type="term" value="F:ATP hydrolysis activity"/>
    <property type="evidence" value="ECO:0007669"/>
    <property type="project" value="RHEA"/>
</dbReference>
<keyword evidence="2 12" id="KW-0235">DNA replication</keyword>
<dbReference type="OrthoDB" id="9759544at2"/>
<dbReference type="InterPro" id="IPR041236">
    <property type="entry name" value="PriA_C"/>
</dbReference>
<reference evidence="14 15" key="1">
    <citation type="submission" date="2018-06" db="EMBL/GenBank/DDBJ databases">
        <authorList>
            <consortium name="Pathogen Informatics"/>
            <person name="Doyle S."/>
        </authorList>
    </citation>
    <scope>NUCLEOTIDE SEQUENCE [LARGE SCALE GENOMIC DNA]</scope>
    <source>
        <strain evidence="14 15">NCTC13337</strain>
    </source>
</reference>
<dbReference type="InterPro" id="IPR042115">
    <property type="entry name" value="PriA_3primeBD_sf"/>
</dbReference>
<dbReference type="SUPFAM" id="SSF52540">
    <property type="entry name" value="P-loop containing nucleoside triphosphate hydrolases"/>
    <property type="match status" value="2"/>
</dbReference>
<dbReference type="Pfam" id="PF00271">
    <property type="entry name" value="Helicase_C"/>
    <property type="match status" value="1"/>
</dbReference>
<feature type="binding site" evidence="12">
    <location>
        <position position="427"/>
    </location>
    <ligand>
        <name>Zn(2+)</name>
        <dbReference type="ChEBI" id="CHEBI:29105"/>
        <label>1</label>
    </ligand>
</feature>
<evidence type="ECO:0000256" key="3">
    <source>
        <dbReference type="ARBA" id="ARBA00022723"/>
    </source>
</evidence>
<feature type="binding site" evidence="12">
    <location>
        <position position="451"/>
    </location>
    <ligand>
        <name>Zn(2+)</name>
        <dbReference type="ChEBI" id="CHEBI:29105"/>
        <label>2</label>
    </ligand>
</feature>
<evidence type="ECO:0000256" key="4">
    <source>
        <dbReference type="ARBA" id="ARBA00022741"/>
    </source>
</evidence>
<evidence type="ECO:0000256" key="1">
    <source>
        <dbReference type="ARBA" id="ARBA00022515"/>
    </source>
</evidence>
<evidence type="ECO:0000256" key="10">
    <source>
        <dbReference type="ARBA" id="ARBA00023235"/>
    </source>
</evidence>
<evidence type="ECO:0000256" key="6">
    <source>
        <dbReference type="ARBA" id="ARBA00022806"/>
    </source>
</evidence>
<evidence type="ECO:0000256" key="12">
    <source>
        <dbReference type="HAMAP-Rule" id="MF_00983"/>
    </source>
</evidence>
<dbReference type="EMBL" id="UHIC01000001">
    <property type="protein sequence ID" value="SUO95817.1"/>
    <property type="molecule type" value="Genomic_DNA"/>
</dbReference>
<keyword evidence="3 12" id="KW-0479">Metal-binding</keyword>
<comment type="function">
    <text evidence="12">Initiates the restart of stalled replication forks, which reloads the replicative helicase on sites other than the origin of replication. Recognizes and binds to abandoned replication forks and remodels them to uncover a helicase loading site. Promotes assembly of the primosome at these replication forks.</text>
</comment>
<dbReference type="InterPro" id="IPR011545">
    <property type="entry name" value="DEAD/DEAH_box_helicase_dom"/>
</dbReference>
<dbReference type="PANTHER" id="PTHR30580:SF0">
    <property type="entry name" value="PRIMOSOMAL PROTEIN N"/>
    <property type="match status" value="1"/>
</dbReference>
<dbReference type="AlphaFoldDB" id="A0A380MWM7"/>
<keyword evidence="1 12" id="KW-0639">Primosome</keyword>
<accession>A0A380MWM7</accession>